<reference evidence="2 8" key="2">
    <citation type="submission" date="2016-01" db="EMBL/GenBank/DDBJ databases">
        <title>Draft sequences of Acinetobacter baumannii isolates from wounded military personnel.</title>
        <authorList>
            <person name="Arivett B.A."/>
            <person name="Fiester S.E."/>
            <person name="Ream D.C."/>
            <person name="Actis L.A."/>
        </authorList>
    </citation>
    <scope>NUCLEOTIDE SEQUENCE [LARGE SCALE GENOMIC DNA]</scope>
    <source>
        <strain evidence="2 8">AB2828</strain>
    </source>
</reference>
<reference evidence="6" key="7">
    <citation type="submission" date="2021-03" db="EMBL/GenBank/DDBJ databases">
        <title>Complete genome sequencing of Acinetobacter baumannii.</title>
        <authorList>
            <person name="Yadav B."/>
            <person name="Makwana N."/>
            <person name="Kharat A.S."/>
            <person name="Veeraraghavan B."/>
            <person name="Vijayakumar S."/>
            <person name="Priya M."/>
        </authorList>
    </citation>
    <scope>NUCLEOTIDE SEQUENCE</scope>
    <source>
        <strain evidence="6">KSK6</strain>
        <plasmid evidence="6">p1KSK6</plasmid>
    </source>
</reference>
<dbReference type="Proteomes" id="UP000197394">
    <property type="component" value="Unassembled WGS sequence"/>
</dbReference>
<evidence type="ECO:0000313" key="1">
    <source>
        <dbReference type="EMBL" id="ALG88285.1"/>
    </source>
</evidence>
<name>A0A090BGD0_ACIBA</name>
<evidence type="ECO:0000313" key="3">
    <source>
        <dbReference type="EMBL" id="NDW42192.1"/>
    </source>
</evidence>
<evidence type="ECO:0000313" key="2">
    <source>
        <dbReference type="EMBL" id="KZA13985.1"/>
    </source>
</evidence>
<evidence type="ECO:0000313" key="7">
    <source>
        <dbReference type="EMBL" id="RTQ76321.1"/>
    </source>
</evidence>
<reference evidence="5 10" key="4">
    <citation type="submission" date="2017-09" db="EMBL/GenBank/DDBJ databases">
        <title>Draft genome of Acinetobacter baumannii strain I43, a mercury resistant bacteria.</title>
        <authorList>
            <person name="Siqueira K.A."/>
            <person name="Mello I.S."/>
            <person name="Mendes T.A."/>
            <person name="Soares M.A."/>
        </authorList>
    </citation>
    <scope>NUCLEOTIDE SEQUENCE [LARGE SCALE GENOMIC DNA]</scope>
    <source>
        <strain evidence="5 10">I43</strain>
    </source>
</reference>
<evidence type="ECO:0000313" key="5">
    <source>
        <dbReference type="EMBL" id="PHQ01549.1"/>
    </source>
</evidence>
<dbReference type="PATRIC" id="fig|470.1369.peg.3697"/>
<evidence type="ECO:0000313" key="6">
    <source>
        <dbReference type="EMBL" id="QTK45555.1"/>
    </source>
</evidence>
<sequence length="67" mass="7599">MKRKVSLNQVSLDGKNGINEVSSCKSLSSFNNLEHLIQSVHNGETIYIIDVGRTSWDIEQLMKNHIK</sequence>
<dbReference type="RefSeq" id="WP_000824500.1">
    <property type="nucleotide sequence ID" value="NZ_AP014650.1"/>
</dbReference>
<geneLocation type="plasmid" evidence="6 13">
    <name>p1KSK6</name>
</geneLocation>
<protein>
    <submittedName>
        <fullName evidence="4">Uncharacterized protein</fullName>
    </submittedName>
</protein>
<reference evidence="1" key="1">
    <citation type="submission" date="2015-09" db="EMBL/GenBank/DDBJ databases">
        <title>Conjugative plasmids carrying the sulphonamide resistance gene sul2.</title>
        <authorList>
            <person name="Hamidian M."/>
            <person name="Holt K.E."/>
            <person name="Pickard D."/>
            <person name="Hall R.M."/>
        </authorList>
    </citation>
    <scope>NUCLEOTIDE SEQUENCE</scope>
    <source>
        <strain evidence="1">D4</strain>
        <plasmid evidence="1">pD4</plasmid>
    </source>
</reference>
<dbReference type="Proteomes" id="UP000664966">
    <property type="component" value="Plasmid p1KSK6"/>
</dbReference>
<evidence type="ECO:0000313" key="4">
    <source>
        <dbReference type="EMBL" id="OWK65269.1"/>
    </source>
</evidence>
<dbReference type="Proteomes" id="UP000268239">
    <property type="component" value="Unassembled WGS sequence"/>
</dbReference>
<dbReference type="EMBL" id="NXDV01000016">
    <property type="protein sequence ID" value="PHQ01549.1"/>
    <property type="molecule type" value="Genomic_DNA"/>
</dbReference>
<keyword evidence="1" id="KW-0614">Plasmid</keyword>
<dbReference type="Proteomes" id="UP000470018">
    <property type="component" value="Unassembled WGS sequence"/>
</dbReference>
<proteinExistence type="predicted"/>
<evidence type="ECO:0000313" key="9">
    <source>
        <dbReference type="Proteomes" id="UP000197394"/>
    </source>
</evidence>
<evidence type="ECO:0000313" key="11">
    <source>
        <dbReference type="Proteomes" id="UP000268239"/>
    </source>
</evidence>
<dbReference type="EMBL" id="JAAGTY010000015">
    <property type="protein sequence ID" value="NDW42192.1"/>
    <property type="molecule type" value="Genomic_DNA"/>
</dbReference>
<dbReference type="Proteomes" id="UP000076296">
    <property type="component" value="Unassembled WGS sequence"/>
</dbReference>
<accession>A0A090BGD0</accession>
<reference evidence="4 9" key="3">
    <citation type="submission" date="2017-05" db="EMBL/GenBank/DDBJ databases">
        <title>Draft genome sequence of MDR A. baumannii AB360.</title>
        <authorList>
            <person name="Wareham D.W."/>
            <person name="Bean D.C."/>
        </authorList>
    </citation>
    <scope>NUCLEOTIDE SEQUENCE [LARGE SCALE GENOMIC DNA]</scope>
    <source>
        <strain evidence="4 9">AB360</strain>
    </source>
</reference>
<dbReference type="EMBL" id="CP072271">
    <property type="protein sequence ID" value="QTK45555.1"/>
    <property type="molecule type" value="Genomic_DNA"/>
</dbReference>
<dbReference type="EMBL" id="LRDT01000038">
    <property type="protein sequence ID" value="KZA13985.1"/>
    <property type="molecule type" value="Genomic_DNA"/>
</dbReference>
<gene>
    <name evidence="4" type="ORF">CBE85_17350</name>
    <name evidence="5" type="ORF">CPI82_17025</name>
    <name evidence="7" type="ORF">EJ062_12625</name>
    <name evidence="3" type="ORF">G3N53_14035</name>
    <name evidence="6" type="ORF">J6E47_20470</name>
    <name evidence="2" type="ORF">LV35_02976</name>
</gene>
<evidence type="ECO:0000313" key="13">
    <source>
        <dbReference type="Proteomes" id="UP000664966"/>
    </source>
</evidence>
<evidence type="ECO:0000313" key="10">
    <source>
        <dbReference type="Proteomes" id="UP000223291"/>
    </source>
</evidence>
<dbReference type="EMBL" id="RXLU01000071">
    <property type="protein sequence ID" value="RTQ76321.1"/>
    <property type="molecule type" value="Genomic_DNA"/>
</dbReference>
<dbReference type="EMBL" id="KT779035">
    <property type="protein sequence ID" value="ALG88285.1"/>
    <property type="molecule type" value="Genomic_DNA"/>
</dbReference>
<evidence type="ECO:0000313" key="8">
    <source>
        <dbReference type="Proteomes" id="UP000076296"/>
    </source>
</evidence>
<dbReference type="AlphaFoldDB" id="A0A090BGD0"/>
<evidence type="ECO:0000313" key="12">
    <source>
        <dbReference type="Proteomes" id="UP000470018"/>
    </source>
</evidence>
<geneLocation type="plasmid" evidence="1">
    <name>pD4</name>
</geneLocation>
<reference evidence="3 12" key="6">
    <citation type="submission" date="2020-02" db="EMBL/GenBank/DDBJ databases">
        <title>Whole genome shot-gun sequencing of clinical Carbapenem resistant A. baumannii.</title>
        <authorList>
            <person name="Veeraraghavan B."/>
            <person name="Mathur P."/>
            <person name="Vijayakumar S."/>
            <person name="Vasudevan K."/>
            <person name="Lincy M."/>
            <person name="Kirubananthan A."/>
        </authorList>
    </citation>
    <scope>NUCLEOTIDE SEQUENCE [LARGE SCALE GENOMIC DNA]</scope>
    <source>
        <strain evidence="3 12">SP816</strain>
    </source>
</reference>
<dbReference type="EMBL" id="NGKM01000024">
    <property type="protein sequence ID" value="OWK65269.1"/>
    <property type="molecule type" value="Genomic_DNA"/>
</dbReference>
<organism evidence="4 9">
    <name type="scientific">Acinetobacter baumannii</name>
    <dbReference type="NCBI Taxonomy" id="470"/>
    <lineage>
        <taxon>Bacteria</taxon>
        <taxon>Pseudomonadati</taxon>
        <taxon>Pseudomonadota</taxon>
        <taxon>Gammaproteobacteria</taxon>
        <taxon>Moraxellales</taxon>
        <taxon>Moraxellaceae</taxon>
        <taxon>Acinetobacter</taxon>
        <taxon>Acinetobacter calcoaceticus/baumannii complex</taxon>
    </lineage>
</organism>
<reference evidence="7 11" key="5">
    <citation type="submission" date="2018-12" db="EMBL/GenBank/DDBJ databases">
        <title>Draft Genome Sequences Human Pathogenic Acinetobacter baumannii Strains.</title>
        <authorList>
            <person name="Madhi M."/>
            <person name="Ronco T."/>
            <person name="Olsen R.H."/>
            <person name="Hassani A."/>
        </authorList>
    </citation>
    <scope>NUCLEOTIDE SEQUENCE [LARGE SCALE GENOMIC DNA]</scope>
    <source>
        <strain evidence="7 11">AB3</strain>
    </source>
</reference>
<dbReference type="Proteomes" id="UP000223291">
    <property type="component" value="Unassembled WGS sequence"/>
</dbReference>